<dbReference type="Pfam" id="PF00356">
    <property type="entry name" value="LacI"/>
    <property type="match status" value="1"/>
</dbReference>
<dbReference type="GO" id="GO:0003700">
    <property type="term" value="F:DNA-binding transcription factor activity"/>
    <property type="evidence" value="ECO:0007669"/>
    <property type="project" value="TreeGrafter"/>
</dbReference>
<dbReference type="SUPFAM" id="SSF53822">
    <property type="entry name" value="Periplasmic binding protein-like I"/>
    <property type="match status" value="1"/>
</dbReference>
<dbReference type="EMBL" id="JACXAI010000008">
    <property type="protein sequence ID" value="MBD1380312.1"/>
    <property type="molecule type" value="Genomic_DNA"/>
</dbReference>
<evidence type="ECO:0000313" key="5">
    <source>
        <dbReference type="EMBL" id="MBD1380312.1"/>
    </source>
</evidence>
<evidence type="ECO:0000256" key="3">
    <source>
        <dbReference type="ARBA" id="ARBA00023163"/>
    </source>
</evidence>
<dbReference type="Proteomes" id="UP000626844">
    <property type="component" value="Unassembled WGS sequence"/>
</dbReference>
<dbReference type="CDD" id="cd01392">
    <property type="entry name" value="HTH_LacI"/>
    <property type="match status" value="1"/>
</dbReference>
<feature type="domain" description="HTH lacI-type" evidence="4">
    <location>
        <begin position="2"/>
        <end position="58"/>
    </location>
</feature>
<dbReference type="PROSITE" id="PS00356">
    <property type="entry name" value="HTH_LACI_1"/>
    <property type="match status" value="1"/>
</dbReference>
<dbReference type="GO" id="GO:0000976">
    <property type="term" value="F:transcription cis-regulatory region binding"/>
    <property type="evidence" value="ECO:0007669"/>
    <property type="project" value="TreeGrafter"/>
</dbReference>
<organism evidence="5 6">
    <name type="scientific">Metabacillus arenae</name>
    <dbReference type="NCBI Taxonomy" id="2771434"/>
    <lineage>
        <taxon>Bacteria</taxon>
        <taxon>Bacillati</taxon>
        <taxon>Bacillota</taxon>
        <taxon>Bacilli</taxon>
        <taxon>Bacillales</taxon>
        <taxon>Bacillaceae</taxon>
        <taxon>Metabacillus</taxon>
    </lineage>
</organism>
<evidence type="ECO:0000256" key="2">
    <source>
        <dbReference type="ARBA" id="ARBA00023125"/>
    </source>
</evidence>
<dbReference type="SUPFAM" id="SSF47413">
    <property type="entry name" value="lambda repressor-like DNA-binding domains"/>
    <property type="match status" value="1"/>
</dbReference>
<sequence>MTTIRDIANEANVSSATVSRILNNDPSLSVAEDTRNRVLDAADLLNYKPSRKRKTSKKISDEPSELYNIGIISVITQEEEVNDPYFMSIRLGVEIACETLPFTIKKIIRAGNDASLKDIENLDGLIVIGGIDPNCLKEFLESNKHVVFVNHFPYLKNYDVVASGFDTATEDVLEYLFQLNHTNIGFLGGKDTLIKLDEKQPSEEVEDIRRIAFENVMRRKELYDQEHVYIGEWGASGGYQLMKEVINKGNLPSAMVIASDPMAIGAMRALHESGIIVPQDISIISFDDIEAAEFLNPPLSTVKVHTGEMGKVAARLLYDRFNGRNIPIRSILGTELVIRDSCQANKV</sequence>
<evidence type="ECO:0000259" key="4">
    <source>
        <dbReference type="PROSITE" id="PS50932"/>
    </source>
</evidence>
<dbReference type="RefSeq" id="WP_191157820.1">
    <property type="nucleotide sequence ID" value="NZ_JACXAI010000008.1"/>
</dbReference>
<gene>
    <name evidence="5" type="ORF">IC621_08725</name>
</gene>
<dbReference type="Pfam" id="PF13377">
    <property type="entry name" value="Peripla_BP_3"/>
    <property type="match status" value="1"/>
</dbReference>
<protein>
    <submittedName>
        <fullName evidence="5">LacI family DNA-binding transcriptional regulator</fullName>
    </submittedName>
</protein>
<keyword evidence="3" id="KW-0804">Transcription</keyword>
<keyword evidence="2 5" id="KW-0238">DNA-binding</keyword>
<dbReference type="AlphaFoldDB" id="A0A926RXM9"/>
<comment type="caution">
    <text evidence="5">The sequence shown here is derived from an EMBL/GenBank/DDBJ whole genome shotgun (WGS) entry which is preliminary data.</text>
</comment>
<evidence type="ECO:0000256" key="1">
    <source>
        <dbReference type="ARBA" id="ARBA00023015"/>
    </source>
</evidence>
<reference evidence="5" key="1">
    <citation type="submission" date="2020-09" db="EMBL/GenBank/DDBJ databases">
        <title>A novel bacterium of genus Bacillus, isolated from South China Sea.</title>
        <authorList>
            <person name="Huang H."/>
            <person name="Mo K."/>
            <person name="Hu Y."/>
        </authorList>
    </citation>
    <scope>NUCLEOTIDE SEQUENCE</scope>
    <source>
        <strain evidence="5">IB182487</strain>
    </source>
</reference>
<accession>A0A926RXM9</accession>
<keyword evidence="1" id="KW-0805">Transcription regulation</keyword>
<name>A0A926RXM9_9BACI</name>
<dbReference type="PRINTS" id="PR00036">
    <property type="entry name" value="HTHLACI"/>
</dbReference>
<dbReference type="InterPro" id="IPR000843">
    <property type="entry name" value="HTH_LacI"/>
</dbReference>
<dbReference type="PANTHER" id="PTHR30146">
    <property type="entry name" value="LACI-RELATED TRANSCRIPTIONAL REPRESSOR"/>
    <property type="match status" value="1"/>
</dbReference>
<dbReference type="Gene3D" id="3.40.50.2300">
    <property type="match status" value="2"/>
</dbReference>
<dbReference type="InterPro" id="IPR028082">
    <property type="entry name" value="Peripla_BP_I"/>
</dbReference>
<dbReference type="Gene3D" id="1.10.260.40">
    <property type="entry name" value="lambda repressor-like DNA-binding domains"/>
    <property type="match status" value="1"/>
</dbReference>
<dbReference type="InterPro" id="IPR046335">
    <property type="entry name" value="LacI/GalR-like_sensor"/>
</dbReference>
<dbReference type="PANTHER" id="PTHR30146:SF149">
    <property type="entry name" value="HTH-TYPE TRANSCRIPTIONAL REGULATOR EBGR"/>
    <property type="match status" value="1"/>
</dbReference>
<keyword evidence="6" id="KW-1185">Reference proteome</keyword>
<proteinExistence type="predicted"/>
<evidence type="ECO:0000313" key="6">
    <source>
        <dbReference type="Proteomes" id="UP000626844"/>
    </source>
</evidence>
<dbReference type="InterPro" id="IPR010982">
    <property type="entry name" value="Lambda_DNA-bd_dom_sf"/>
</dbReference>
<dbReference type="SMART" id="SM00354">
    <property type="entry name" value="HTH_LACI"/>
    <property type="match status" value="1"/>
</dbReference>
<dbReference type="PROSITE" id="PS50932">
    <property type="entry name" value="HTH_LACI_2"/>
    <property type="match status" value="1"/>
</dbReference>
<dbReference type="CDD" id="cd01544">
    <property type="entry name" value="PBP1_GalR"/>
    <property type="match status" value="1"/>
</dbReference>